<evidence type="ECO:0000313" key="1">
    <source>
        <dbReference type="EMBL" id="HGN36854.1"/>
    </source>
</evidence>
<dbReference type="AlphaFoldDB" id="A0A7J3I7U6"/>
<protein>
    <submittedName>
        <fullName evidence="1">Uncharacterized protein</fullName>
    </submittedName>
</protein>
<organism evidence="1">
    <name type="scientific">Ignisphaera aggregans</name>
    <dbReference type="NCBI Taxonomy" id="334771"/>
    <lineage>
        <taxon>Archaea</taxon>
        <taxon>Thermoproteota</taxon>
        <taxon>Thermoprotei</taxon>
        <taxon>Desulfurococcales</taxon>
        <taxon>Desulfurococcaceae</taxon>
        <taxon>Ignisphaera</taxon>
    </lineage>
</organism>
<gene>
    <name evidence="1" type="ORF">ENT87_04840</name>
</gene>
<dbReference type="EMBL" id="DTAI01000136">
    <property type="protein sequence ID" value="HGN36854.1"/>
    <property type="molecule type" value="Genomic_DNA"/>
</dbReference>
<sequence length="117" mass="13315">MIKFGRMEIPKSEEDVRKISEEIEKSIHQHSLSEEGGVSRIDAVVHQLEHIQELLIHVIQSIREVRDSMDNLTSAIRRSTKIIALGFILSSTNDMEIKKRIAEIILKDVGLDAKDIT</sequence>
<reference evidence="1" key="1">
    <citation type="journal article" date="2020" name="mSystems">
        <title>Genome- and Community-Level Interaction Insights into Carbon Utilization and Element Cycling Functions of Hydrothermarchaeota in Hydrothermal Sediment.</title>
        <authorList>
            <person name="Zhou Z."/>
            <person name="Liu Y."/>
            <person name="Xu W."/>
            <person name="Pan J."/>
            <person name="Luo Z.H."/>
            <person name="Li M."/>
        </authorList>
    </citation>
    <scope>NUCLEOTIDE SEQUENCE [LARGE SCALE GENOMIC DNA]</scope>
    <source>
        <strain evidence="1">SpSt-618</strain>
    </source>
</reference>
<accession>A0A7J3I7U6</accession>
<comment type="caution">
    <text evidence="1">The sequence shown here is derived from an EMBL/GenBank/DDBJ whole genome shotgun (WGS) entry which is preliminary data.</text>
</comment>
<name>A0A7J3I7U6_9CREN</name>
<proteinExistence type="predicted"/>